<organism evidence="1 2">
    <name type="scientific">Xenopus laevis</name>
    <name type="common">African clawed frog</name>
    <dbReference type="NCBI Taxonomy" id="8355"/>
    <lineage>
        <taxon>Eukaryota</taxon>
        <taxon>Metazoa</taxon>
        <taxon>Chordata</taxon>
        <taxon>Craniata</taxon>
        <taxon>Vertebrata</taxon>
        <taxon>Euteleostomi</taxon>
        <taxon>Amphibia</taxon>
        <taxon>Batrachia</taxon>
        <taxon>Anura</taxon>
        <taxon>Pipoidea</taxon>
        <taxon>Pipidae</taxon>
        <taxon>Xenopodinae</taxon>
        <taxon>Xenopus</taxon>
        <taxon>Xenopus</taxon>
    </lineage>
</organism>
<feature type="non-terminal residue" evidence="1">
    <location>
        <position position="1"/>
    </location>
</feature>
<evidence type="ECO:0000313" key="1">
    <source>
        <dbReference type="EMBL" id="OCT93424.1"/>
    </source>
</evidence>
<dbReference type="EMBL" id="CM004469">
    <property type="protein sequence ID" value="OCT93424.1"/>
    <property type="molecule type" value="Genomic_DNA"/>
</dbReference>
<evidence type="ECO:0000313" key="2">
    <source>
        <dbReference type="Proteomes" id="UP000694892"/>
    </source>
</evidence>
<protein>
    <submittedName>
        <fullName evidence="1">Uncharacterized protein</fullName>
    </submittedName>
</protein>
<sequence>DALLTLGSIIDIPRLREAIKDAIASVLPKVDNAFIYLLDTEGRLVCADPPHQLPPEGKLSISRGSLVK</sequence>
<dbReference type="AlphaFoldDB" id="A0A974HX03"/>
<dbReference type="Proteomes" id="UP000694892">
    <property type="component" value="Chromosome 2S"/>
</dbReference>
<reference evidence="2" key="1">
    <citation type="journal article" date="2016" name="Nature">
        <title>Genome evolution in the allotetraploid frog Xenopus laevis.</title>
        <authorList>
            <person name="Session A.M."/>
            <person name="Uno Y."/>
            <person name="Kwon T."/>
            <person name="Chapman J.A."/>
            <person name="Toyoda A."/>
            <person name="Takahashi S."/>
            <person name="Fukui A."/>
            <person name="Hikosaka A."/>
            <person name="Suzuki A."/>
            <person name="Kondo M."/>
            <person name="van Heeringen S.J."/>
            <person name="Quigley I."/>
            <person name="Heinz S."/>
            <person name="Ogino H."/>
            <person name="Ochi H."/>
            <person name="Hellsten U."/>
            <person name="Lyons J.B."/>
            <person name="Simakov O."/>
            <person name="Putnam N."/>
            <person name="Stites J."/>
            <person name="Kuroki Y."/>
            <person name="Tanaka T."/>
            <person name="Michiue T."/>
            <person name="Watanabe M."/>
            <person name="Bogdanovic O."/>
            <person name="Lister R."/>
            <person name="Georgiou G."/>
            <person name="Paranjpe S.S."/>
            <person name="van Kruijsbergen I."/>
            <person name="Shu S."/>
            <person name="Carlson J."/>
            <person name="Kinoshita T."/>
            <person name="Ohta Y."/>
            <person name="Mawaribuchi S."/>
            <person name="Jenkins J."/>
            <person name="Grimwood J."/>
            <person name="Schmutz J."/>
            <person name="Mitros T."/>
            <person name="Mozaffari S.V."/>
            <person name="Suzuki Y."/>
            <person name="Haramoto Y."/>
            <person name="Yamamoto T.S."/>
            <person name="Takagi C."/>
            <person name="Heald R."/>
            <person name="Miller K."/>
            <person name="Haudenschild C."/>
            <person name="Kitzman J."/>
            <person name="Nakayama T."/>
            <person name="Izutsu Y."/>
            <person name="Robert J."/>
            <person name="Fortriede J."/>
            <person name="Burns K."/>
            <person name="Lotay V."/>
            <person name="Karimi K."/>
            <person name="Yasuoka Y."/>
            <person name="Dichmann D.S."/>
            <person name="Flajnik M.F."/>
            <person name="Houston D.W."/>
            <person name="Shendure J."/>
            <person name="DuPasquier L."/>
            <person name="Vize P.D."/>
            <person name="Zorn A.M."/>
            <person name="Ito M."/>
            <person name="Marcotte E.M."/>
            <person name="Wallingford J.B."/>
            <person name="Ito Y."/>
            <person name="Asashima M."/>
            <person name="Ueno N."/>
            <person name="Matsuda Y."/>
            <person name="Veenstra G.J."/>
            <person name="Fujiyama A."/>
            <person name="Harland R.M."/>
            <person name="Taira M."/>
            <person name="Rokhsar D.S."/>
        </authorList>
    </citation>
    <scope>NUCLEOTIDE SEQUENCE [LARGE SCALE GENOMIC DNA]</scope>
    <source>
        <strain evidence="2">J</strain>
    </source>
</reference>
<accession>A0A974HX03</accession>
<dbReference type="OMA" id="HELCADG"/>
<name>A0A974HX03_XENLA</name>
<gene>
    <name evidence="1" type="ORF">XELAEV_18016493mg</name>
</gene>
<proteinExistence type="predicted"/>